<dbReference type="Gene3D" id="3.30.200.20">
    <property type="entry name" value="Phosphorylase Kinase, domain 1"/>
    <property type="match status" value="1"/>
</dbReference>
<feature type="domain" description="Protein kinase" evidence="17">
    <location>
        <begin position="519"/>
        <end position="766"/>
    </location>
</feature>
<evidence type="ECO:0000313" key="20">
    <source>
        <dbReference type="Proteomes" id="UP001189624"/>
    </source>
</evidence>
<dbReference type="Gene3D" id="1.10.510.10">
    <property type="entry name" value="Transferase(Phosphotransferase) domain 1"/>
    <property type="match status" value="1"/>
</dbReference>
<evidence type="ECO:0000256" key="2">
    <source>
        <dbReference type="ARBA" id="ARBA00022475"/>
    </source>
</evidence>
<reference evidence="19" key="1">
    <citation type="submission" date="2023-10" db="EMBL/GenBank/DDBJ databases">
        <authorList>
            <person name="Domelevo Entfellner J.-B."/>
        </authorList>
    </citation>
    <scope>NUCLEOTIDE SEQUENCE</scope>
</reference>
<feature type="transmembrane region" description="Helical" evidence="15">
    <location>
        <begin position="401"/>
        <end position="423"/>
    </location>
</feature>
<dbReference type="FunFam" id="3.30.200.20:FF:000195">
    <property type="entry name" value="G-type lectin S-receptor-like serine/threonine-protein kinase"/>
    <property type="match status" value="1"/>
</dbReference>
<dbReference type="InterPro" id="IPR011009">
    <property type="entry name" value="Kinase-like_dom_sf"/>
</dbReference>
<evidence type="ECO:0000313" key="19">
    <source>
        <dbReference type="EMBL" id="CAJ1958133.1"/>
    </source>
</evidence>
<evidence type="ECO:0000256" key="12">
    <source>
        <dbReference type="ARBA" id="ARBA00048679"/>
    </source>
</evidence>
<dbReference type="PROSITE" id="PS50011">
    <property type="entry name" value="PROTEIN_KINASE_DOM"/>
    <property type="match status" value="1"/>
</dbReference>
<proteinExistence type="inferred from homology"/>
<evidence type="ECO:0000256" key="5">
    <source>
        <dbReference type="ARBA" id="ARBA00022729"/>
    </source>
</evidence>
<keyword evidence="7 13" id="KW-0418">Kinase</keyword>
<keyword evidence="9" id="KW-1015">Disulfide bond</keyword>
<dbReference type="InterPro" id="IPR036426">
    <property type="entry name" value="Bulb-type_lectin_dom_sf"/>
</dbReference>
<dbReference type="Pfam" id="PF01453">
    <property type="entry name" value="B_lectin"/>
    <property type="match status" value="1"/>
</dbReference>
<dbReference type="EC" id="2.7.11.1" evidence="13"/>
<evidence type="ECO:0000256" key="15">
    <source>
        <dbReference type="SAM" id="Phobius"/>
    </source>
</evidence>
<feature type="binding site" evidence="14">
    <location>
        <position position="547"/>
    </location>
    <ligand>
        <name>ATP</name>
        <dbReference type="ChEBI" id="CHEBI:30616"/>
    </ligand>
</feature>
<dbReference type="Pfam" id="PF07714">
    <property type="entry name" value="PK_Tyr_Ser-Thr"/>
    <property type="match status" value="2"/>
</dbReference>
<dbReference type="PANTHER" id="PTHR27002:SF634">
    <property type="entry name" value="SERINE_THREONINE KINASE FAMILY PROTEIN"/>
    <property type="match status" value="1"/>
</dbReference>
<evidence type="ECO:0000256" key="1">
    <source>
        <dbReference type="ARBA" id="ARBA00004251"/>
    </source>
</evidence>
<dbReference type="Proteomes" id="UP001189624">
    <property type="component" value="Chromosome 5"/>
</dbReference>
<dbReference type="EMBL" id="OY731402">
    <property type="protein sequence ID" value="CAJ1958133.1"/>
    <property type="molecule type" value="Genomic_DNA"/>
</dbReference>
<keyword evidence="6 13" id="KW-0547">Nucleotide-binding</keyword>
<dbReference type="InterPro" id="IPR017441">
    <property type="entry name" value="Protein_kinase_ATP_BS"/>
</dbReference>
<evidence type="ECO:0000259" key="18">
    <source>
        <dbReference type="PROSITE" id="PS50927"/>
    </source>
</evidence>
<organism evidence="19 20">
    <name type="scientific">Sphenostylis stenocarpa</name>
    <dbReference type="NCBI Taxonomy" id="92480"/>
    <lineage>
        <taxon>Eukaryota</taxon>
        <taxon>Viridiplantae</taxon>
        <taxon>Streptophyta</taxon>
        <taxon>Embryophyta</taxon>
        <taxon>Tracheophyta</taxon>
        <taxon>Spermatophyta</taxon>
        <taxon>Magnoliopsida</taxon>
        <taxon>eudicotyledons</taxon>
        <taxon>Gunneridae</taxon>
        <taxon>Pentapetalae</taxon>
        <taxon>rosids</taxon>
        <taxon>fabids</taxon>
        <taxon>Fabales</taxon>
        <taxon>Fabaceae</taxon>
        <taxon>Papilionoideae</taxon>
        <taxon>50 kb inversion clade</taxon>
        <taxon>NPAAA clade</taxon>
        <taxon>indigoferoid/millettioid clade</taxon>
        <taxon>Phaseoleae</taxon>
        <taxon>Sphenostylis</taxon>
    </lineage>
</organism>
<dbReference type="SUPFAM" id="SSF51110">
    <property type="entry name" value="alpha-D-mannose-specific plant lectins"/>
    <property type="match status" value="1"/>
</dbReference>
<dbReference type="Gene3D" id="2.90.10.10">
    <property type="entry name" value="Bulb-type lectin domain"/>
    <property type="match status" value="1"/>
</dbReference>
<evidence type="ECO:0000256" key="11">
    <source>
        <dbReference type="ARBA" id="ARBA00047899"/>
    </source>
</evidence>
<evidence type="ECO:0000256" key="4">
    <source>
        <dbReference type="ARBA" id="ARBA00022679"/>
    </source>
</evidence>
<evidence type="ECO:0000256" key="7">
    <source>
        <dbReference type="ARBA" id="ARBA00022777"/>
    </source>
</evidence>
<keyword evidence="8 13" id="KW-0067">ATP-binding</keyword>
<dbReference type="Pfam" id="PF11883">
    <property type="entry name" value="DUF3403"/>
    <property type="match status" value="1"/>
</dbReference>
<accession>A0AA86TAN6</accession>
<keyword evidence="10" id="KW-0325">Glycoprotein</keyword>
<feature type="chain" id="PRO_5041720628" description="Receptor-like serine/threonine-protein kinase" evidence="16">
    <location>
        <begin position="30"/>
        <end position="766"/>
    </location>
</feature>
<dbReference type="GO" id="GO:0005524">
    <property type="term" value="F:ATP binding"/>
    <property type="evidence" value="ECO:0007669"/>
    <property type="project" value="UniProtKB-UniRule"/>
</dbReference>
<keyword evidence="2" id="KW-1003">Cell membrane</keyword>
<dbReference type="PROSITE" id="PS00107">
    <property type="entry name" value="PROTEIN_KINASE_ATP"/>
    <property type="match status" value="1"/>
</dbReference>
<dbReference type="InterPro" id="IPR001245">
    <property type="entry name" value="Ser-Thr/Tyr_kinase_cat_dom"/>
</dbReference>
<dbReference type="InterPro" id="IPR021820">
    <property type="entry name" value="S-locus_recpt_kinase_C"/>
</dbReference>
<gene>
    <name evidence="19" type="ORF">AYBTSS11_LOCUS17575</name>
</gene>
<dbReference type="SMART" id="SM00108">
    <property type="entry name" value="B_lectin"/>
    <property type="match status" value="1"/>
</dbReference>
<feature type="domain" description="Bulb-type lectin" evidence="18">
    <location>
        <begin position="32"/>
        <end position="156"/>
    </location>
</feature>
<dbReference type="PANTHER" id="PTHR27002">
    <property type="entry name" value="RECEPTOR-LIKE SERINE/THREONINE-PROTEIN KINASE SD1-8"/>
    <property type="match status" value="1"/>
</dbReference>
<comment type="subcellular location">
    <subcellularLocation>
        <location evidence="1">Cell membrane</location>
        <topology evidence="1">Single-pass type I membrane protein</topology>
    </subcellularLocation>
</comment>
<comment type="similarity">
    <text evidence="13">Belongs to the protein kinase superfamily. Ser/Thr protein kinase family.</text>
</comment>
<dbReference type="Gramene" id="rna-AYBTSS11_LOCUS17575">
    <property type="protein sequence ID" value="CAJ1958133.1"/>
    <property type="gene ID" value="gene-AYBTSS11_LOCUS17575"/>
</dbReference>
<keyword evidence="15" id="KW-0472">Membrane</keyword>
<evidence type="ECO:0000259" key="17">
    <source>
        <dbReference type="PROSITE" id="PS50011"/>
    </source>
</evidence>
<protein>
    <recommendedName>
        <fullName evidence="13">Receptor-like serine/threonine-protein kinase</fullName>
        <ecNumber evidence="13">2.7.11.1</ecNumber>
    </recommendedName>
</protein>
<dbReference type="GO" id="GO:0005886">
    <property type="term" value="C:plasma membrane"/>
    <property type="evidence" value="ECO:0007669"/>
    <property type="project" value="UniProtKB-SubCell"/>
</dbReference>
<dbReference type="InterPro" id="IPR000719">
    <property type="entry name" value="Prot_kinase_dom"/>
</dbReference>
<evidence type="ECO:0000256" key="3">
    <source>
        <dbReference type="ARBA" id="ARBA00022527"/>
    </source>
</evidence>
<keyword evidence="20" id="KW-1185">Reference proteome</keyword>
<comment type="catalytic activity">
    <reaction evidence="12 13">
        <text>L-seryl-[protein] + ATP = O-phospho-L-seryl-[protein] + ADP + H(+)</text>
        <dbReference type="Rhea" id="RHEA:17989"/>
        <dbReference type="Rhea" id="RHEA-COMP:9863"/>
        <dbReference type="Rhea" id="RHEA-COMP:11604"/>
        <dbReference type="ChEBI" id="CHEBI:15378"/>
        <dbReference type="ChEBI" id="CHEBI:29999"/>
        <dbReference type="ChEBI" id="CHEBI:30616"/>
        <dbReference type="ChEBI" id="CHEBI:83421"/>
        <dbReference type="ChEBI" id="CHEBI:456216"/>
        <dbReference type="EC" id="2.7.11.1"/>
    </reaction>
</comment>
<keyword evidence="15" id="KW-0812">Transmembrane</keyword>
<dbReference type="InterPro" id="IPR024171">
    <property type="entry name" value="SRK-like_kinase"/>
</dbReference>
<keyword evidence="15" id="KW-1133">Transmembrane helix</keyword>
<comment type="catalytic activity">
    <reaction evidence="11 13">
        <text>L-threonyl-[protein] + ATP = O-phospho-L-threonyl-[protein] + ADP + H(+)</text>
        <dbReference type="Rhea" id="RHEA:46608"/>
        <dbReference type="Rhea" id="RHEA-COMP:11060"/>
        <dbReference type="Rhea" id="RHEA-COMP:11605"/>
        <dbReference type="ChEBI" id="CHEBI:15378"/>
        <dbReference type="ChEBI" id="CHEBI:30013"/>
        <dbReference type="ChEBI" id="CHEBI:30616"/>
        <dbReference type="ChEBI" id="CHEBI:61977"/>
        <dbReference type="ChEBI" id="CHEBI:456216"/>
        <dbReference type="EC" id="2.7.11.1"/>
    </reaction>
</comment>
<dbReference type="InterPro" id="IPR001480">
    <property type="entry name" value="Bulb-type_lectin_dom"/>
</dbReference>
<dbReference type="GO" id="GO:0004674">
    <property type="term" value="F:protein serine/threonine kinase activity"/>
    <property type="evidence" value="ECO:0007669"/>
    <property type="project" value="UniProtKB-KW"/>
</dbReference>
<sequence>MSTMMFHVDDAKLTMMFIFSWLCLHSSYALVSDSLRPGGTFDHSTTLCSPMNKFCLKFGPLQFDPTHTYLLIRNTRTPTGYAVWIANRNDPIYNNSGVLLTLNHSGALSITSQGRNPIILYSPVLPTTKNVAVTLLDSGNLILGEYDASGSMKKVMWQSFDHPSDVLLPGMKLGVNHKTNQSWLVVSSFSTINPSSGFFALEWEPRKGELVIKREEIIYWTSGVLRNNKFDNVPRHMQLMYEYNTVSNKDEESFSYVSHNDHSQWVLFSNGNLQDTENGDIAQAQNCNGYKTKEGCEIWEDQPVCRHSDDTFEVQSGYFDHPTPQNNDSYADDKNITLTETDCKNFCWRNCNCVGFATYFPNQTGCKYYYGGWVPTYVKSAGLSVNILVKTNRHHKDMKKWFKIGVPVGTTLLIISLGIFCLWMRRRKASHQGTYFSIFIDQYHHPVAFQALLFLHHNSNNVLVQLALIEKRSKMGSGIFNFVVSERCNSLDEHQNELKSGNSLRIFSYASIMVATKRFSMENKLGEGGFGLVYKGLLPQGEEIAIKRLSKGSGQGDTEFKNELTLISELQHMNLVQLLGCCIHEDERMLIYEYMPNKSLDYFLFDIMSYVILCSGYMSPEYAMEGIFSFKSDVYAFGVLLLEIISGRRNNATDWPLNLVGHAWELWKQGKAHALDLLDPTLREPFTQEEALRCIHVGLLCVEECASDRPNISEIIPMLTSEIATFPLPRKPAFYRGRKLVEEDSSSIDNETHSVNGLTISNIGER</sequence>
<name>A0AA86TAN6_9FABA</name>
<keyword evidence="5 16" id="KW-0732">Signal</keyword>
<evidence type="ECO:0000256" key="8">
    <source>
        <dbReference type="ARBA" id="ARBA00022840"/>
    </source>
</evidence>
<evidence type="ECO:0000256" key="16">
    <source>
        <dbReference type="SAM" id="SignalP"/>
    </source>
</evidence>
<keyword evidence="4 13" id="KW-0808">Transferase</keyword>
<dbReference type="AlphaFoldDB" id="A0AA86TAN6"/>
<dbReference type="PIRSF" id="PIRSF000641">
    <property type="entry name" value="SRK"/>
    <property type="match status" value="1"/>
</dbReference>
<keyword evidence="3 13" id="KW-0723">Serine/threonine-protein kinase</keyword>
<evidence type="ECO:0000256" key="13">
    <source>
        <dbReference type="PIRNR" id="PIRNR000641"/>
    </source>
</evidence>
<evidence type="ECO:0000256" key="10">
    <source>
        <dbReference type="ARBA" id="ARBA00023180"/>
    </source>
</evidence>
<dbReference type="PROSITE" id="PS50927">
    <property type="entry name" value="BULB_LECTIN"/>
    <property type="match status" value="1"/>
</dbReference>
<evidence type="ECO:0000256" key="9">
    <source>
        <dbReference type="ARBA" id="ARBA00023157"/>
    </source>
</evidence>
<dbReference type="SUPFAM" id="SSF56112">
    <property type="entry name" value="Protein kinase-like (PK-like)"/>
    <property type="match status" value="1"/>
</dbReference>
<feature type="signal peptide" evidence="16">
    <location>
        <begin position="1"/>
        <end position="29"/>
    </location>
</feature>
<evidence type="ECO:0000256" key="14">
    <source>
        <dbReference type="PROSITE-ProRule" id="PRU10141"/>
    </source>
</evidence>
<evidence type="ECO:0000256" key="6">
    <source>
        <dbReference type="ARBA" id="ARBA00022741"/>
    </source>
</evidence>